<organism evidence="3 4">
    <name type="scientific">Frankliniella fusca</name>
    <dbReference type="NCBI Taxonomy" id="407009"/>
    <lineage>
        <taxon>Eukaryota</taxon>
        <taxon>Metazoa</taxon>
        <taxon>Ecdysozoa</taxon>
        <taxon>Arthropoda</taxon>
        <taxon>Hexapoda</taxon>
        <taxon>Insecta</taxon>
        <taxon>Pterygota</taxon>
        <taxon>Neoptera</taxon>
        <taxon>Paraneoptera</taxon>
        <taxon>Thysanoptera</taxon>
        <taxon>Terebrantia</taxon>
        <taxon>Thripoidea</taxon>
        <taxon>Thripidae</taxon>
        <taxon>Frankliniella</taxon>
    </lineage>
</organism>
<protein>
    <submittedName>
        <fullName evidence="3">SET domain-containing protein SmydA-8, isoform B</fullName>
    </submittedName>
</protein>
<evidence type="ECO:0000259" key="2">
    <source>
        <dbReference type="PROSITE" id="PS50280"/>
    </source>
</evidence>
<dbReference type="PANTHER" id="PTHR46455">
    <property type="entry name" value="SET AND MYND DOMAIN CONTAINING, ARTHROPOD-SPECIFIC, MEMBER 4, ISOFORM A"/>
    <property type="match status" value="1"/>
</dbReference>
<dbReference type="InterPro" id="IPR046341">
    <property type="entry name" value="SET_dom_sf"/>
</dbReference>
<dbReference type="GO" id="GO:0008170">
    <property type="term" value="F:N-methyltransferase activity"/>
    <property type="evidence" value="ECO:0007669"/>
    <property type="project" value="UniProtKB-ARBA"/>
</dbReference>
<proteinExistence type="predicted"/>
<sequence>MLGFLRVLLLRGDKATRCRQLESHQEKVLDDPRVRWQMDALAPQLMPCLRSFTLEQRCWAYGVMETNSFSYEERHDKREALVLMEKVSLFGHSCVCNSFGNCYYRPEGATGFAALLGLRKVLVAATDIEPGQDITVSYEHPHLPTALRRSELMRTKFFMCHCKRCEDPAELGLHTGALCCQVCLGESSVIHLRDEVEVDPGGVNGHRESIGCTRKPEGRNFQEGRYRRPHEVSDDTPRMTREVRTDTGNRSGALKNLGIPNFKKGIIGDLMR</sequence>
<gene>
    <name evidence="3" type="ORF">KUF71_009491</name>
</gene>
<dbReference type="PROSITE" id="PS50280">
    <property type="entry name" value="SET"/>
    <property type="match status" value="1"/>
</dbReference>
<feature type="domain" description="SET" evidence="2">
    <location>
        <begin position="47"/>
        <end position="139"/>
    </location>
</feature>
<reference evidence="3" key="2">
    <citation type="journal article" date="2023" name="BMC Genomics">
        <title>Pest status, molecular evolution, and epigenetic factors derived from the genome assembly of Frankliniella fusca, a thysanopteran phytovirus vector.</title>
        <authorList>
            <person name="Catto M.A."/>
            <person name="Labadie P.E."/>
            <person name="Jacobson A.L."/>
            <person name="Kennedy G.G."/>
            <person name="Srinivasan R."/>
            <person name="Hunt B.G."/>
        </authorList>
    </citation>
    <scope>NUCLEOTIDE SEQUENCE</scope>
    <source>
        <strain evidence="3">PL_HMW_Pooled</strain>
    </source>
</reference>
<keyword evidence="4" id="KW-1185">Reference proteome</keyword>
<dbReference type="EMBL" id="JAHWGI010000990">
    <property type="protein sequence ID" value="KAK3920204.1"/>
    <property type="molecule type" value="Genomic_DNA"/>
</dbReference>
<reference evidence="3" key="1">
    <citation type="submission" date="2021-07" db="EMBL/GenBank/DDBJ databases">
        <authorList>
            <person name="Catto M.A."/>
            <person name="Jacobson A."/>
            <person name="Kennedy G."/>
            <person name="Labadie P."/>
            <person name="Hunt B.G."/>
            <person name="Srinivasan R."/>
        </authorList>
    </citation>
    <scope>NUCLEOTIDE SEQUENCE</scope>
    <source>
        <strain evidence="3">PL_HMW_Pooled</strain>
        <tissue evidence="3">Head</tissue>
    </source>
</reference>
<dbReference type="PANTHER" id="PTHR46455:SF5">
    <property type="entry name" value="SET AND MYND DOMAIN CONTAINING, ARTHROPOD-SPECIFIC, MEMBER 4, ISOFORM A"/>
    <property type="match status" value="1"/>
</dbReference>
<dbReference type="Proteomes" id="UP001219518">
    <property type="component" value="Unassembled WGS sequence"/>
</dbReference>
<evidence type="ECO:0000313" key="3">
    <source>
        <dbReference type="EMBL" id="KAK3920204.1"/>
    </source>
</evidence>
<dbReference type="InterPro" id="IPR001214">
    <property type="entry name" value="SET_dom"/>
</dbReference>
<dbReference type="Gene3D" id="2.170.270.10">
    <property type="entry name" value="SET domain"/>
    <property type="match status" value="1"/>
</dbReference>
<dbReference type="GO" id="GO:0008757">
    <property type="term" value="F:S-adenosylmethionine-dependent methyltransferase activity"/>
    <property type="evidence" value="ECO:0007669"/>
    <property type="project" value="UniProtKB-ARBA"/>
</dbReference>
<dbReference type="GO" id="GO:0008276">
    <property type="term" value="F:protein methyltransferase activity"/>
    <property type="evidence" value="ECO:0007669"/>
    <property type="project" value="UniProtKB-ARBA"/>
</dbReference>
<evidence type="ECO:0000256" key="1">
    <source>
        <dbReference type="SAM" id="MobiDB-lite"/>
    </source>
</evidence>
<name>A0AAE1HF45_9NEOP</name>
<feature type="compositionally biased region" description="Basic and acidic residues" evidence="1">
    <location>
        <begin position="205"/>
        <end position="247"/>
    </location>
</feature>
<evidence type="ECO:0000313" key="4">
    <source>
        <dbReference type="Proteomes" id="UP001219518"/>
    </source>
</evidence>
<dbReference type="Gene3D" id="1.10.220.160">
    <property type="match status" value="1"/>
</dbReference>
<dbReference type="InterPro" id="IPR053010">
    <property type="entry name" value="SET_SmydA-8"/>
</dbReference>
<dbReference type="AlphaFoldDB" id="A0AAE1HF45"/>
<dbReference type="CDD" id="cd20071">
    <property type="entry name" value="SET_SMYD"/>
    <property type="match status" value="1"/>
</dbReference>
<feature type="region of interest" description="Disordered" evidence="1">
    <location>
        <begin position="203"/>
        <end position="255"/>
    </location>
</feature>
<comment type="caution">
    <text evidence="3">The sequence shown here is derived from an EMBL/GenBank/DDBJ whole genome shotgun (WGS) entry which is preliminary data.</text>
</comment>
<accession>A0AAE1HF45</accession>
<dbReference type="SUPFAM" id="SSF82199">
    <property type="entry name" value="SET domain"/>
    <property type="match status" value="1"/>
</dbReference>